<comment type="pathway">
    <text evidence="1 7">Cofactor biosynthesis; (R)-pantothenate biosynthesis; (R)-pantoate from 3-methyl-2-oxobutanoate: step 1/2.</text>
</comment>
<evidence type="ECO:0000256" key="5">
    <source>
        <dbReference type="ARBA" id="ARBA00022679"/>
    </source>
</evidence>
<evidence type="ECO:0000256" key="3">
    <source>
        <dbReference type="ARBA" id="ARBA00011424"/>
    </source>
</evidence>
<feature type="binding site" evidence="7 10">
    <location>
        <position position="51"/>
    </location>
    <ligand>
        <name>Mg(2+)</name>
        <dbReference type="ChEBI" id="CHEBI:18420"/>
    </ligand>
</feature>
<dbReference type="HAMAP" id="MF_00156">
    <property type="entry name" value="PanB"/>
    <property type="match status" value="1"/>
</dbReference>
<name>A0A1R1HZH2_9RHOO</name>
<dbReference type="InterPro" id="IPR015813">
    <property type="entry name" value="Pyrv/PenolPyrv_kinase-like_dom"/>
</dbReference>
<dbReference type="Proteomes" id="UP000187526">
    <property type="component" value="Unassembled WGS sequence"/>
</dbReference>
<dbReference type="PIRSF" id="PIRSF000388">
    <property type="entry name" value="Pantoate_hydroxy_MeTrfase"/>
    <property type="match status" value="1"/>
</dbReference>
<dbReference type="FunFam" id="3.20.20.60:FF:000003">
    <property type="entry name" value="3-methyl-2-oxobutanoate hydroxymethyltransferase"/>
    <property type="match status" value="1"/>
</dbReference>
<dbReference type="CDD" id="cd06557">
    <property type="entry name" value="KPHMT-like"/>
    <property type="match status" value="1"/>
</dbReference>
<evidence type="ECO:0000256" key="8">
    <source>
        <dbReference type="PIRSR" id="PIRSR000388-1"/>
    </source>
</evidence>
<dbReference type="PANTHER" id="PTHR20881:SF0">
    <property type="entry name" value="3-METHYL-2-OXOBUTANOATE HYDROXYMETHYLTRANSFERASE"/>
    <property type="match status" value="1"/>
</dbReference>
<evidence type="ECO:0000256" key="4">
    <source>
        <dbReference type="ARBA" id="ARBA00022655"/>
    </source>
</evidence>
<evidence type="ECO:0000256" key="6">
    <source>
        <dbReference type="ARBA" id="ARBA00056497"/>
    </source>
</evidence>
<feature type="binding site" evidence="7 9">
    <location>
        <begin position="51"/>
        <end position="52"/>
    </location>
    <ligand>
        <name>3-methyl-2-oxobutanoate</name>
        <dbReference type="ChEBI" id="CHEBI:11851"/>
    </ligand>
</feature>
<evidence type="ECO:0000256" key="9">
    <source>
        <dbReference type="PIRSR" id="PIRSR000388-2"/>
    </source>
</evidence>
<evidence type="ECO:0000256" key="7">
    <source>
        <dbReference type="HAMAP-Rule" id="MF_00156"/>
    </source>
</evidence>
<dbReference type="SUPFAM" id="SSF51621">
    <property type="entry name" value="Phosphoenolpyruvate/pyruvate domain"/>
    <property type="match status" value="1"/>
</dbReference>
<dbReference type="RefSeq" id="WP_076097189.1">
    <property type="nucleotide sequence ID" value="NZ_MTHD01000007.1"/>
</dbReference>
<keyword evidence="4 7" id="KW-0566">Pantothenate biosynthesis</keyword>
<comment type="similarity">
    <text evidence="2 7">Belongs to the PanB family.</text>
</comment>
<dbReference type="InterPro" id="IPR040442">
    <property type="entry name" value="Pyrv_kinase-like_dom_sf"/>
</dbReference>
<sequence length="272" mass="28279">MSAQSITRRLTQADLAKRYSAGEKIAMFTCYDASFARLLDGAGVECLLIGDSLGNVIQGHDTTLPVTVADIAYHTAAVKRGADQAFIIADMPFGSYQESPEQAFRSAVVLMAAGAQMVKLEGGAEMAATVDFLVHRGIPVCAHVGLTPQSVHVLGGYKVQGKGDAAARKLLDDAQALQDAGATMIVLEAIPATLASEVTAALNIITIGIGAGKDCSGQVMVLHDAFDIPPGKKAKFVKNFMDGASSIHDAACRAVAAVKDGSYPGPEHTYSA</sequence>
<accession>A0A1R1HZH2</accession>
<keyword evidence="7 10" id="KW-0460">Magnesium</keyword>
<feature type="binding site" evidence="7 10">
    <location>
        <position position="90"/>
    </location>
    <ligand>
        <name>Mg(2+)</name>
        <dbReference type="ChEBI" id="CHEBI:18420"/>
    </ligand>
</feature>
<protein>
    <recommendedName>
        <fullName evidence="7">3-methyl-2-oxobutanoate hydroxymethyltransferase</fullName>
        <ecNumber evidence="7">2.1.2.11</ecNumber>
    </recommendedName>
    <alternativeName>
        <fullName evidence="7">Ketopantoate hydroxymethyltransferase</fullName>
        <shortName evidence="7">KPHMT</shortName>
    </alternativeName>
</protein>
<dbReference type="STRING" id="418702.BJN45_16320"/>
<keyword evidence="11" id="KW-0489">Methyltransferase</keyword>
<keyword evidence="12" id="KW-1185">Reference proteome</keyword>
<dbReference type="EC" id="2.1.2.11" evidence="7"/>
<dbReference type="GO" id="GO:0008168">
    <property type="term" value="F:methyltransferase activity"/>
    <property type="evidence" value="ECO:0007669"/>
    <property type="project" value="UniProtKB-KW"/>
</dbReference>
<dbReference type="GO" id="GO:0000287">
    <property type="term" value="F:magnesium ion binding"/>
    <property type="evidence" value="ECO:0007669"/>
    <property type="project" value="TreeGrafter"/>
</dbReference>
<keyword evidence="7" id="KW-0963">Cytoplasm</keyword>
<dbReference type="GO" id="GO:0015940">
    <property type="term" value="P:pantothenate biosynthetic process"/>
    <property type="evidence" value="ECO:0007669"/>
    <property type="project" value="UniProtKB-UniRule"/>
</dbReference>
<dbReference type="GO" id="GO:0005737">
    <property type="term" value="C:cytoplasm"/>
    <property type="evidence" value="ECO:0007669"/>
    <property type="project" value="UniProtKB-SubCell"/>
</dbReference>
<dbReference type="Gene3D" id="3.20.20.60">
    <property type="entry name" value="Phosphoenolpyruvate-binding domains"/>
    <property type="match status" value="1"/>
</dbReference>
<evidence type="ECO:0000256" key="1">
    <source>
        <dbReference type="ARBA" id="ARBA00005033"/>
    </source>
</evidence>
<gene>
    <name evidence="7" type="primary">panB</name>
    <name evidence="11" type="ORF">BJN45_16320</name>
</gene>
<dbReference type="InterPro" id="IPR003700">
    <property type="entry name" value="Pantoate_hydroxy_MeTrfase"/>
</dbReference>
<feature type="binding site" evidence="7 10">
    <location>
        <position position="121"/>
    </location>
    <ligand>
        <name>Mg(2+)</name>
        <dbReference type="ChEBI" id="CHEBI:18420"/>
    </ligand>
</feature>
<keyword evidence="5 7" id="KW-0808">Transferase</keyword>
<proteinExistence type="inferred from homology"/>
<evidence type="ECO:0000256" key="10">
    <source>
        <dbReference type="PIRSR" id="PIRSR000388-3"/>
    </source>
</evidence>
<evidence type="ECO:0000313" key="11">
    <source>
        <dbReference type="EMBL" id="OMG51789.1"/>
    </source>
</evidence>
<comment type="cofactor">
    <cofactor evidence="7 10">
        <name>Mg(2+)</name>
        <dbReference type="ChEBI" id="CHEBI:18420"/>
    </cofactor>
    <text evidence="7 10">Binds 1 Mg(2+) ion per subunit.</text>
</comment>
<keyword evidence="7 10" id="KW-0479">Metal-binding</keyword>
<feature type="binding site" evidence="7 9">
    <location>
        <position position="90"/>
    </location>
    <ligand>
        <name>3-methyl-2-oxobutanoate</name>
        <dbReference type="ChEBI" id="CHEBI:11851"/>
    </ligand>
</feature>
<feature type="binding site" evidence="7 9">
    <location>
        <position position="119"/>
    </location>
    <ligand>
        <name>3-methyl-2-oxobutanoate</name>
        <dbReference type="ChEBI" id="CHEBI:11851"/>
    </ligand>
</feature>
<evidence type="ECO:0000313" key="12">
    <source>
        <dbReference type="Proteomes" id="UP000187526"/>
    </source>
</evidence>
<evidence type="ECO:0000256" key="2">
    <source>
        <dbReference type="ARBA" id="ARBA00008676"/>
    </source>
</evidence>
<feature type="active site" description="Proton acceptor" evidence="7 8">
    <location>
        <position position="188"/>
    </location>
</feature>
<dbReference type="Pfam" id="PF02548">
    <property type="entry name" value="Pantoate_transf"/>
    <property type="match status" value="1"/>
</dbReference>
<comment type="subcellular location">
    <subcellularLocation>
        <location evidence="7">Cytoplasm</location>
    </subcellularLocation>
</comment>
<comment type="catalytic activity">
    <reaction evidence="7">
        <text>(6R)-5,10-methylene-5,6,7,8-tetrahydrofolate + 3-methyl-2-oxobutanoate + H2O = 2-dehydropantoate + (6S)-5,6,7,8-tetrahydrofolate</text>
        <dbReference type="Rhea" id="RHEA:11824"/>
        <dbReference type="ChEBI" id="CHEBI:11561"/>
        <dbReference type="ChEBI" id="CHEBI:11851"/>
        <dbReference type="ChEBI" id="CHEBI:15377"/>
        <dbReference type="ChEBI" id="CHEBI:15636"/>
        <dbReference type="ChEBI" id="CHEBI:57453"/>
        <dbReference type="EC" id="2.1.2.11"/>
    </reaction>
</comment>
<dbReference type="UniPathway" id="UPA00028">
    <property type="reaction ID" value="UER00003"/>
</dbReference>
<dbReference type="NCBIfam" id="TIGR00222">
    <property type="entry name" value="panB"/>
    <property type="match status" value="1"/>
</dbReference>
<comment type="function">
    <text evidence="6 7">Catalyzes the reversible reaction in which hydroxymethyl group from 5,10-methylenetetrahydrofolate is transferred onto alpha-ketoisovalerate to form ketopantoate.</text>
</comment>
<reference evidence="11 12" key="1">
    <citation type="submission" date="2016-10" db="EMBL/GenBank/DDBJ databases">
        <title>Alkaliphiles isolated from bioreactors.</title>
        <authorList>
            <person name="Salah Z."/>
            <person name="Rout S.P."/>
            <person name="Humphreys P.N."/>
        </authorList>
    </citation>
    <scope>NUCLEOTIDE SEQUENCE [LARGE SCALE GENOMIC DNA]</scope>
    <source>
        <strain evidence="11 12">ZS02</strain>
    </source>
</reference>
<dbReference type="GO" id="GO:0032259">
    <property type="term" value="P:methylation"/>
    <property type="evidence" value="ECO:0007669"/>
    <property type="project" value="UniProtKB-KW"/>
</dbReference>
<dbReference type="NCBIfam" id="NF001452">
    <property type="entry name" value="PRK00311.1"/>
    <property type="match status" value="1"/>
</dbReference>
<dbReference type="PANTHER" id="PTHR20881">
    <property type="entry name" value="3-METHYL-2-OXOBUTANOATE HYDROXYMETHYLTRANSFERASE"/>
    <property type="match status" value="1"/>
</dbReference>
<organism evidence="11 12">
    <name type="scientific">Azonexus hydrophilus</name>
    <dbReference type="NCBI Taxonomy" id="418702"/>
    <lineage>
        <taxon>Bacteria</taxon>
        <taxon>Pseudomonadati</taxon>
        <taxon>Pseudomonadota</taxon>
        <taxon>Betaproteobacteria</taxon>
        <taxon>Rhodocyclales</taxon>
        <taxon>Azonexaceae</taxon>
        <taxon>Azonexus</taxon>
    </lineage>
</organism>
<dbReference type="EMBL" id="MTHD01000007">
    <property type="protein sequence ID" value="OMG51789.1"/>
    <property type="molecule type" value="Genomic_DNA"/>
</dbReference>
<dbReference type="GO" id="GO:0003864">
    <property type="term" value="F:3-methyl-2-oxobutanoate hydroxymethyltransferase activity"/>
    <property type="evidence" value="ECO:0007669"/>
    <property type="project" value="UniProtKB-UniRule"/>
</dbReference>
<dbReference type="OrthoDB" id="9781789at2"/>
<dbReference type="AlphaFoldDB" id="A0A1R1HZH2"/>
<comment type="caution">
    <text evidence="11">The sequence shown here is derived from an EMBL/GenBank/DDBJ whole genome shotgun (WGS) entry which is preliminary data.</text>
</comment>
<comment type="subunit">
    <text evidence="3 7">Homodecamer; pentamer of dimers.</text>
</comment>